<dbReference type="InterPro" id="IPR019405">
    <property type="entry name" value="Lactonase_7-beta_prop"/>
</dbReference>
<dbReference type="InterPro" id="IPR050282">
    <property type="entry name" value="Cycloisomerase_2"/>
</dbReference>
<dbReference type="PANTHER" id="PTHR30344:SF1">
    <property type="entry name" value="6-PHOSPHOGLUCONOLACTONASE"/>
    <property type="match status" value="1"/>
</dbReference>
<evidence type="ECO:0000313" key="4">
    <source>
        <dbReference type="Proteomes" id="UP000473681"/>
    </source>
</evidence>
<dbReference type="OrthoDB" id="9790815at2"/>
<dbReference type="InterPro" id="IPR015943">
    <property type="entry name" value="WD40/YVTN_repeat-like_dom_sf"/>
</dbReference>
<name>A0A0L9Y8Q6_CLOBO</name>
<dbReference type="SUPFAM" id="SSF75011">
    <property type="entry name" value="3-carboxy-cis,cis-mucoante lactonizing enzyme"/>
    <property type="match status" value="1"/>
</dbReference>
<dbReference type="Proteomes" id="UP000473681">
    <property type="component" value="Unassembled WGS sequence"/>
</dbReference>
<evidence type="ECO:0000313" key="5">
    <source>
        <dbReference type="Proteomes" id="UP000476820"/>
    </source>
</evidence>
<evidence type="ECO:0000313" key="2">
    <source>
        <dbReference type="EMBL" id="NFF88107.1"/>
    </source>
</evidence>
<organism evidence="2 5">
    <name type="scientific">Clostridium botulinum</name>
    <dbReference type="NCBI Taxonomy" id="1491"/>
    <lineage>
        <taxon>Bacteria</taxon>
        <taxon>Bacillati</taxon>
        <taxon>Bacillota</taxon>
        <taxon>Clostridia</taxon>
        <taxon>Eubacteriales</taxon>
        <taxon>Clostridiaceae</taxon>
        <taxon>Clostridium</taxon>
    </lineage>
</organism>
<accession>A0A0L9Y8Q6</accession>
<comment type="similarity">
    <text evidence="1">Belongs to the cycloisomerase 2 family.</text>
</comment>
<dbReference type="GO" id="GO:0017057">
    <property type="term" value="F:6-phosphogluconolactonase activity"/>
    <property type="evidence" value="ECO:0007669"/>
    <property type="project" value="TreeGrafter"/>
</dbReference>
<sequence length="352" mass="40021">MVVNKDIIIGFIGTHTNNNSKGIYKFSFNSSSGKVDRINLAYEISNPNYLAIDKERNILYSTCSIEKQSGVSSFKFFGEKDYVDLINYNVENGKEPCHVSIRKNKQLLISSNYNENEIKVFNTLDGIILTSHVTVNNEDCEKKSNDGDSHINCSIFSHDEKYILSVDSGKDVLMLYTFNNDELVSKKHLSYSFPTNSAPKHITYSKSKPFYYILTEKSCEIFALKYNANKENPFEKIQVINILPDDYNGEKLASAIHIHKNNKFLYTSDIINNTITLFYINDENGELEYVDVFDCKGECPRDFQIDPTGKFLICGNELSNTLSIFSIQQSNGALKFIGEEDVPSPTCVKFIE</sequence>
<dbReference type="GO" id="GO:0005829">
    <property type="term" value="C:cytosol"/>
    <property type="evidence" value="ECO:0007669"/>
    <property type="project" value="TreeGrafter"/>
</dbReference>
<evidence type="ECO:0000256" key="1">
    <source>
        <dbReference type="ARBA" id="ARBA00005564"/>
    </source>
</evidence>
<dbReference type="PANTHER" id="PTHR30344">
    <property type="entry name" value="6-PHOSPHOGLUCONOLACTONASE-RELATED"/>
    <property type="match status" value="1"/>
</dbReference>
<dbReference type="EMBL" id="SWOV01000021">
    <property type="protein sequence ID" value="NFF88107.1"/>
    <property type="molecule type" value="Genomic_DNA"/>
</dbReference>
<dbReference type="EMBL" id="SWVK01000004">
    <property type="protein sequence ID" value="NFN34237.1"/>
    <property type="molecule type" value="Genomic_DNA"/>
</dbReference>
<proteinExistence type="inferred from homology"/>
<dbReference type="AlphaFoldDB" id="A0A0L9Y8Q6"/>
<dbReference type="Proteomes" id="UP000476820">
    <property type="component" value="Unassembled WGS sequence"/>
</dbReference>
<dbReference type="Gene3D" id="2.130.10.10">
    <property type="entry name" value="YVTN repeat-like/Quinoprotein amine dehydrogenase"/>
    <property type="match status" value="1"/>
</dbReference>
<gene>
    <name evidence="2" type="ORF">FC774_09545</name>
    <name evidence="3" type="ORF">FDB51_03655</name>
</gene>
<protein>
    <submittedName>
        <fullName evidence="2">Lactonase family protein</fullName>
    </submittedName>
</protein>
<comment type="caution">
    <text evidence="2">The sequence shown here is derived from an EMBL/GenBank/DDBJ whole genome shotgun (WGS) entry which is preliminary data.</text>
</comment>
<dbReference type="RefSeq" id="WP_017825246.1">
    <property type="nucleotide sequence ID" value="NZ_JACBDC010000001.1"/>
</dbReference>
<reference evidence="4 5" key="1">
    <citation type="submission" date="2019-04" db="EMBL/GenBank/DDBJ databases">
        <title>Genome sequencing of Clostridium botulinum Groups I-IV and Clostridium butyricum.</title>
        <authorList>
            <person name="Brunt J."/>
            <person name="Van Vliet A.H.M."/>
            <person name="Stringer S.C."/>
            <person name="Carter A.T."/>
            <person name="Peck M.W."/>
        </authorList>
    </citation>
    <scope>NUCLEOTIDE SEQUENCE [LARGE SCALE GENOMIC DNA]</scope>
    <source>
        <strain evidence="2 5">1605</strain>
        <strain evidence="3 4">CB-K-33E</strain>
    </source>
</reference>
<dbReference type="Pfam" id="PF10282">
    <property type="entry name" value="Lactonase"/>
    <property type="match status" value="1"/>
</dbReference>
<evidence type="ECO:0000313" key="3">
    <source>
        <dbReference type="EMBL" id="NFN34237.1"/>
    </source>
</evidence>